<sequence>MYHIVTHNSASTPALPAYSEAGFWFNEEAQLRQQDGGNFRLLTVHNPLTRLADARCALFIDDQLATSPKAAPFGSIEFVEALPDSALHALIDSLEAEVQHLNVPTLRLTNYPHAYAARQAERLVGLLRRRGYRVADQFLNFHIDVSAQPLAGKLHRSERRRLAKCLRSGFTVAHWAQPPVAEVVRFIERSRQQQGYPLTILPDRLAQLLKRFPEQYPVFAVWDGSTLASLTVAVRVRHDILYNFLPADNQHYRTFSPAVLLTQGLYTFCQQHAITLLDLGVCLDAQRAPKPSLMRFKRNLGATASWKVVLEKQLQVR</sequence>
<evidence type="ECO:0000313" key="2">
    <source>
        <dbReference type="Proteomes" id="UP000011058"/>
    </source>
</evidence>
<dbReference type="HOGENOM" id="CLU_071050_0_0_10"/>
<proteinExistence type="predicted"/>
<dbReference type="InterPro" id="IPR016181">
    <property type="entry name" value="Acyl_CoA_acyltransferase"/>
</dbReference>
<evidence type="ECO:0000313" key="1">
    <source>
        <dbReference type="EMBL" id="CCG98235.1"/>
    </source>
</evidence>
<reference evidence="1 2" key="1">
    <citation type="journal article" date="2012" name="J. Bacteriol.">
        <title>Genome Sequence of Fibrella aestuarina BUZ 2T, a Filamentous Marine Bacterium.</title>
        <authorList>
            <person name="Filippini M."/>
            <person name="Qi W."/>
            <person name="Blom J."/>
            <person name="Goesmann A."/>
            <person name="Smits T.H."/>
            <person name="Bagheri H.C."/>
        </authorList>
    </citation>
    <scope>NUCLEOTIDE SEQUENCE [LARGE SCALE GENOMIC DNA]</scope>
    <source>
        <strain evidence="2">BUZ 2T</strain>
    </source>
</reference>
<accession>I0K282</accession>
<dbReference type="SUPFAM" id="SSF55729">
    <property type="entry name" value="Acyl-CoA N-acyltransferases (Nat)"/>
    <property type="match status" value="1"/>
</dbReference>
<dbReference type="KEGG" id="fae:FAES_0221"/>
<organism evidence="1 2">
    <name type="scientific">Fibrella aestuarina BUZ 2</name>
    <dbReference type="NCBI Taxonomy" id="1166018"/>
    <lineage>
        <taxon>Bacteria</taxon>
        <taxon>Pseudomonadati</taxon>
        <taxon>Bacteroidota</taxon>
        <taxon>Cytophagia</taxon>
        <taxon>Cytophagales</taxon>
        <taxon>Spirosomataceae</taxon>
        <taxon>Fibrella</taxon>
    </lineage>
</organism>
<keyword evidence="2" id="KW-1185">Reference proteome</keyword>
<dbReference type="PATRIC" id="fig|1166018.3.peg.225"/>
<protein>
    <recommendedName>
        <fullName evidence="3">BioF2-like acetyltransferase domain-containing protein</fullName>
    </recommendedName>
</protein>
<gene>
    <name evidence="1" type="ORF">FAES_0221</name>
</gene>
<dbReference type="EMBL" id="HE796683">
    <property type="protein sequence ID" value="CCG98235.1"/>
    <property type="molecule type" value="Genomic_DNA"/>
</dbReference>
<dbReference type="OrthoDB" id="9786422at2"/>
<dbReference type="Proteomes" id="UP000011058">
    <property type="component" value="Chromosome"/>
</dbReference>
<evidence type="ECO:0008006" key="3">
    <source>
        <dbReference type="Google" id="ProtNLM"/>
    </source>
</evidence>
<dbReference type="eggNOG" id="COG5653">
    <property type="taxonomic scope" value="Bacteria"/>
</dbReference>
<dbReference type="AlphaFoldDB" id="I0K282"/>
<dbReference type="RefSeq" id="WP_015329335.1">
    <property type="nucleotide sequence ID" value="NC_020054.1"/>
</dbReference>
<name>I0K282_9BACT</name>
<dbReference type="Gene3D" id="3.40.630.30">
    <property type="match status" value="1"/>
</dbReference>